<dbReference type="PANTHER" id="PTHR42791">
    <property type="entry name" value="GNAT FAMILY ACETYLTRANSFERASE"/>
    <property type="match status" value="1"/>
</dbReference>
<dbReference type="EMBL" id="JBFAQK010000035">
    <property type="protein sequence ID" value="MEV4683634.1"/>
    <property type="molecule type" value="Genomic_DNA"/>
</dbReference>
<protein>
    <recommendedName>
        <fullName evidence="3">GNAT family N-acetyltransferase</fullName>
    </recommendedName>
</protein>
<proteinExistence type="predicted"/>
<evidence type="ECO:0000313" key="2">
    <source>
        <dbReference type="Proteomes" id="UP001552521"/>
    </source>
</evidence>
<dbReference type="Proteomes" id="UP001552521">
    <property type="component" value="Unassembled WGS sequence"/>
</dbReference>
<reference evidence="1 2" key="1">
    <citation type="submission" date="2024-06" db="EMBL/GenBank/DDBJ databases">
        <title>The Natural Products Discovery Center: Release of the First 8490 Sequenced Strains for Exploring Actinobacteria Biosynthetic Diversity.</title>
        <authorList>
            <person name="Kalkreuter E."/>
            <person name="Kautsar S.A."/>
            <person name="Yang D."/>
            <person name="Bader C.D."/>
            <person name="Teijaro C.N."/>
            <person name="Fluegel L."/>
            <person name="Davis C.M."/>
            <person name="Simpson J.R."/>
            <person name="Lauterbach L."/>
            <person name="Steele A.D."/>
            <person name="Gui C."/>
            <person name="Meng S."/>
            <person name="Li G."/>
            <person name="Viehrig K."/>
            <person name="Ye F."/>
            <person name="Su P."/>
            <person name="Kiefer A.F."/>
            <person name="Nichols A."/>
            <person name="Cepeda A.J."/>
            <person name="Yan W."/>
            <person name="Fan B."/>
            <person name="Jiang Y."/>
            <person name="Adhikari A."/>
            <person name="Zheng C.-J."/>
            <person name="Schuster L."/>
            <person name="Cowan T.M."/>
            <person name="Smanski M.J."/>
            <person name="Chevrette M.G."/>
            <person name="De Carvalho L.P.S."/>
            <person name="Shen B."/>
        </authorList>
    </citation>
    <scope>NUCLEOTIDE SEQUENCE [LARGE SCALE GENOMIC DNA]</scope>
    <source>
        <strain evidence="1 2">NPDC049344</strain>
    </source>
</reference>
<dbReference type="SUPFAM" id="SSF55729">
    <property type="entry name" value="Acyl-CoA N-acyltransferases (Nat)"/>
    <property type="match status" value="1"/>
</dbReference>
<dbReference type="InterPro" id="IPR016181">
    <property type="entry name" value="Acyl_CoA_acyltransferase"/>
</dbReference>
<organism evidence="1 2">
    <name type="scientific">Streptomyces kurssanovii</name>
    <dbReference type="NCBI Taxonomy" id="67312"/>
    <lineage>
        <taxon>Bacteria</taxon>
        <taxon>Bacillati</taxon>
        <taxon>Actinomycetota</taxon>
        <taxon>Actinomycetes</taxon>
        <taxon>Kitasatosporales</taxon>
        <taxon>Streptomycetaceae</taxon>
        <taxon>Streptomyces</taxon>
    </lineage>
</organism>
<sequence length="200" mass="21140">MPARVGRPASRADSDVLAALLADAFFDDPLARWITPDDGRRAAVLPGFFRVFLSMSFAFDAVRTTAGRDAVMTFLPPGGWEEVERHGDAYGRQFAQVLGEDAARLSEITALQAAHHPVGRPHYYLAFGAVSPGARGAGVLASLVGEVTSWADARGVGVYTEASSPGGRAACLRHGFTPAGPALTLPDGGPSLEPLWRDPR</sequence>
<dbReference type="Gene3D" id="3.40.630.30">
    <property type="match status" value="1"/>
</dbReference>
<evidence type="ECO:0000313" key="1">
    <source>
        <dbReference type="EMBL" id="MEV4683634.1"/>
    </source>
</evidence>
<accession>A0ABV3HYG7</accession>
<evidence type="ECO:0008006" key="3">
    <source>
        <dbReference type="Google" id="ProtNLM"/>
    </source>
</evidence>
<comment type="caution">
    <text evidence="1">The sequence shown here is derived from an EMBL/GenBank/DDBJ whole genome shotgun (WGS) entry which is preliminary data.</text>
</comment>
<dbReference type="InterPro" id="IPR052523">
    <property type="entry name" value="Trichothecene_AcTrans"/>
</dbReference>
<name>A0ABV3HYG7_9ACTN</name>
<gene>
    <name evidence="1" type="ORF">AB0K36_22930</name>
</gene>
<keyword evidence="2" id="KW-1185">Reference proteome</keyword>
<dbReference type="RefSeq" id="WP_364597390.1">
    <property type="nucleotide sequence ID" value="NZ_JBFAQK010000035.1"/>
</dbReference>
<dbReference type="PANTHER" id="PTHR42791:SF1">
    <property type="entry name" value="N-ACETYLTRANSFERASE DOMAIN-CONTAINING PROTEIN"/>
    <property type="match status" value="1"/>
</dbReference>